<dbReference type="GO" id="GO:0005524">
    <property type="term" value="F:ATP binding"/>
    <property type="evidence" value="ECO:0007669"/>
    <property type="project" value="UniProtKB-UniRule"/>
</dbReference>
<dbReference type="InterPro" id="IPR052032">
    <property type="entry name" value="ATP-dep_AA_Ligase"/>
</dbReference>
<evidence type="ECO:0000313" key="6">
    <source>
        <dbReference type="Proteomes" id="UP000515153"/>
    </source>
</evidence>
<dbReference type="Gene3D" id="3.30.470.20">
    <property type="entry name" value="ATP-grasp fold, B domain"/>
    <property type="match status" value="1"/>
</dbReference>
<keyword evidence="6" id="KW-1185">Reference proteome</keyword>
<dbReference type="Pfam" id="PF18130">
    <property type="entry name" value="ATPgrasp_N"/>
    <property type="match status" value="1"/>
</dbReference>
<gene>
    <name evidence="7" type="ORF">PgNI_09240</name>
</gene>
<dbReference type="GO" id="GO:0046872">
    <property type="term" value="F:metal ion binding"/>
    <property type="evidence" value="ECO:0007669"/>
    <property type="project" value="InterPro"/>
</dbReference>
<keyword evidence="1" id="KW-0436">Ligase</keyword>
<evidence type="ECO:0000256" key="4">
    <source>
        <dbReference type="PROSITE-ProRule" id="PRU00409"/>
    </source>
</evidence>
<reference evidence="7" key="3">
    <citation type="submission" date="2025-08" db="UniProtKB">
        <authorList>
            <consortium name="RefSeq"/>
        </authorList>
    </citation>
    <scope>IDENTIFICATION</scope>
    <source>
        <strain evidence="7">NI907</strain>
    </source>
</reference>
<reference evidence="7" key="1">
    <citation type="journal article" date="2019" name="Mol. Biol. Evol.">
        <title>Blast fungal genomes show frequent chromosomal changes, gene gains and losses, and effector gene turnover.</title>
        <authorList>
            <person name="Gomez Luciano L.B."/>
            <person name="Jason Tsai I."/>
            <person name="Chuma I."/>
            <person name="Tosa Y."/>
            <person name="Chen Y.H."/>
            <person name="Li J.Y."/>
            <person name="Li M.Y."/>
            <person name="Jade Lu M.Y."/>
            <person name="Nakayashiki H."/>
            <person name="Li W.H."/>
        </authorList>
    </citation>
    <scope>NUCLEOTIDE SEQUENCE</scope>
    <source>
        <strain evidence="7">NI907</strain>
    </source>
</reference>
<reference evidence="7" key="2">
    <citation type="submission" date="2019-10" db="EMBL/GenBank/DDBJ databases">
        <authorList>
            <consortium name="NCBI Genome Project"/>
        </authorList>
    </citation>
    <scope>NUCLEOTIDE SEQUENCE</scope>
    <source>
        <strain evidence="7">NI907</strain>
    </source>
</reference>
<dbReference type="RefSeq" id="XP_030977772.1">
    <property type="nucleotide sequence ID" value="XM_031129227.1"/>
</dbReference>
<name>A0A6P8AS89_PYRGI</name>
<evidence type="ECO:0000259" key="5">
    <source>
        <dbReference type="PROSITE" id="PS50975"/>
    </source>
</evidence>
<accession>A0A6P8AS89</accession>
<evidence type="ECO:0000256" key="1">
    <source>
        <dbReference type="ARBA" id="ARBA00022598"/>
    </source>
</evidence>
<dbReference type="SUPFAM" id="SSF56059">
    <property type="entry name" value="Glutathione synthetase ATP-binding domain-like"/>
    <property type="match status" value="1"/>
</dbReference>
<sequence>MVATTEKEALPIRLAAAVKNAQPVDGIFTCTDDYLVAVAQTAQELGLPTSGLKPYTISTDKFLTHMFSGRNDGATFSVRSLAELDDKLAEHASKESMSYPMVCKPSTGRGSEGVFRADDALELRDAVARILALGRDCPSGVVIEPYVDGPELDVNLVMLDGQVLFSEVVDDFPSPADYSSSAAFNETQTHAPSGLPKEEQKLAVDAMVEAVLLQGFCSGVFHCEARVRNSRVDYRDDPDVPFPVLDYKEPPSSQQQSIFLHEINARSPGIGSSTASLHSTGVDYFALQLLAAVGDWARFAALSTPFQHAPTNFISLANVAVDVPATLLTEIVKVPKLDQDVRIAIPDDAFPNPQLRANHSSLMRHVVFHTAVVRPSHWYGGEVGSWRWFMTGVIVSGRGREEALMAVATFAGVYQRLLGVE</sequence>
<evidence type="ECO:0000313" key="7">
    <source>
        <dbReference type="RefSeq" id="XP_030977772.1"/>
    </source>
</evidence>
<dbReference type="GO" id="GO:0016874">
    <property type="term" value="F:ligase activity"/>
    <property type="evidence" value="ECO:0007669"/>
    <property type="project" value="UniProtKB-KW"/>
</dbReference>
<organism evidence="6 7">
    <name type="scientific">Pyricularia grisea</name>
    <name type="common">Crabgrass-specific blast fungus</name>
    <name type="synonym">Magnaporthe grisea</name>
    <dbReference type="NCBI Taxonomy" id="148305"/>
    <lineage>
        <taxon>Eukaryota</taxon>
        <taxon>Fungi</taxon>
        <taxon>Dikarya</taxon>
        <taxon>Ascomycota</taxon>
        <taxon>Pezizomycotina</taxon>
        <taxon>Sordariomycetes</taxon>
        <taxon>Sordariomycetidae</taxon>
        <taxon>Magnaporthales</taxon>
        <taxon>Pyriculariaceae</taxon>
        <taxon>Pyricularia</taxon>
    </lineage>
</organism>
<evidence type="ECO:0000256" key="3">
    <source>
        <dbReference type="ARBA" id="ARBA00022840"/>
    </source>
</evidence>
<dbReference type="InterPro" id="IPR011761">
    <property type="entry name" value="ATP-grasp"/>
</dbReference>
<dbReference type="KEGG" id="pgri:PgNI_09240"/>
<keyword evidence="2 4" id="KW-0547">Nucleotide-binding</keyword>
<dbReference type="Gene3D" id="3.40.50.20">
    <property type="match status" value="1"/>
</dbReference>
<evidence type="ECO:0000256" key="2">
    <source>
        <dbReference type="ARBA" id="ARBA00022741"/>
    </source>
</evidence>
<dbReference type="PROSITE" id="PS50975">
    <property type="entry name" value="ATP_GRASP"/>
    <property type="match status" value="1"/>
</dbReference>
<dbReference type="GeneID" id="41964135"/>
<dbReference type="Pfam" id="PF13535">
    <property type="entry name" value="ATP-grasp_4"/>
    <property type="match status" value="1"/>
</dbReference>
<dbReference type="InterPro" id="IPR041472">
    <property type="entry name" value="BL00235/CARNS1_N"/>
</dbReference>
<dbReference type="PANTHER" id="PTHR43585">
    <property type="entry name" value="FUMIPYRROLE BIOSYNTHESIS PROTEIN C"/>
    <property type="match status" value="1"/>
</dbReference>
<protein>
    <recommendedName>
        <fullName evidence="5">ATP-grasp domain-containing protein</fullName>
    </recommendedName>
</protein>
<dbReference type="AlphaFoldDB" id="A0A6P8AS89"/>
<dbReference type="Proteomes" id="UP000515153">
    <property type="component" value="Unplaced"/>
</dbReference>
<feature type="domain" description="ATP-grasp" evidence="5">
    <location>
        <begin position="65"/>
        <end position="293"/>
    </location>
</feature>
<dbReference type="PANTHER" id="PTHR43585:SF2">
    <property type="entry name" value="ATP-GRASP ENZYME FSQD"/>
    <property type="match status" value="1"/>
</dbReference>
<keyword evidence="3 4" id="KW-0067">ATP-binding</keyword>
<proteinExistence type="predicted"/>